<sequence>MSEQPNPKDYYADTAYTPAKRVAWEETNSDRQQISGSRLTWYRRTQDNGTKDEYGYNNIAISNNLENKCSELGVKGKDIFEAMRVHYDNKKIIPPSYSALSQILFTSMAFGKGAFYMFIFAFFFLVLVMAGHWVIGGKDFEYFKSGFATSFFFCFPIVSISLFFWRGGRFIEKKFPSFFYNMQKSPVWQLNRQNGFFTIYNPKRAWEERLAAPIYEFDAYLESSPDTQGSPTYSLMLYHPETGLRQKLDAQFPPTNMPGELVAAWQFIQRYMDVSQPLPDVPALEIHRHKDPTTAAADKRKGRNPRYWRDMSEAEVEKIQEEKYQKNIRLR</sequence>
<proteinExistence type="predicted"/>
<name>A0A558J810_9GAMM</name>
<dbReference type="AlphaFoldDB" id="A0A558J810"/>
<evidence type="ECO:0000256" key="1">
    <source>
        <dbReference type="SAM" id="Phobius"/>
    </source>
</evidence>
<feature type="transmembrane region" description="Helical" evidence="1">
    <location>
        <begin position="114"/>
        <end position="135"/>
    </location>
</feature>
<dbReference type="EMBL" id="VNFE01000003">
    <property type="protein sequence ID" value="TVU89778.1"/>
    <property type="molecule type" value="Genomic_DNA"/>
</dbReference>
<organism evidence="2 3">
    <name type="scientific">Vreelandella titanicae</name>
    <dbReference type="NCBI Taxonomy" id="664683"/>
    <lineage>
        <taxon>Bacteria</taxon>
        <taxon>Pseudomonadati</taxon>
        <taxon>Pseudomonadota</taxon>
        <taxon>Gammaproteobacteria</taxon>
        <taxon>Oceanospirillales</taxon>
        <taxon>Halomonadaceae</taxon>
        <taxon>Vreelandella</taxon>
    </lineage>
</organism>
<evidence type="ECO:0000313" key="2">
    <source>
        <dbReference type="EMBL" id="TVU89778.1"/>
    </source>
</evidence>
<keyword evidence="1" id="KW-0812">Transmembrane</keyword>
<protein>
    <submittedName>
        <fullName evidence="2">Uncharacterized protein</fullName>
    </submittedName>
</protein>
<feature type="transmembrane region" description="Helical" evidence="1">
    <location>
        <begin position="147"/>
        <end position="165"/>
    </location>
</feature>
<reference evidence="2 3" key="1">
    <citation type="submission" date="2019-07" db="EMBL/GenBank/DDBJ databases">
        <title>Diversity of Bacteria from Kongsfjorden, Arctic.</title>
        <authorList>
            <person name="Yu Y."/>
        </authorList>
    </citation>
    <scope>NUCLEOTIDE SEQUENCE [LARGE SCALE GENOMIC DNA]</scope>
    <source>
        <strain evidence="2 3">SM1922</strain>
    </source>
</reference>
<gene>
    <name evidence="2" type="ORF">FQP89_10585</name>
</gene>
<keyword evidence="1" id="KW-1133">Transmembrane helix</keyword>
<accession>A0A558J810</accession>
<evidence type="ECO:0000313" key="3">
    <source>
        <dbReference type="Proteomes" id="UP000317288"/>
    </source>
</evidence>
<keyword evidence="1" id="KW-0472">Membrane</keyword>
<comment type="caution">
    <text evidence="2">The sequence shown here is derived from an EMBL/GenBank/DDBJ whole genome shotgun (WGS) entry which is preliminary data.</text>
</comment>
<dbReference type="RefSeq" id="WP_144810918.1">
    <property type="nucleotide sequence ID" value="NZ_VNFE01000003.1"/>
</dbReference>
<dbReference type="Proteomes" id="UP000317288">
    <property type="component" value="Unassembled WGS sequence"/>
</dbReference>